<reference evidence="2 3" key="1">
    <citation type="journal article" date="2020" name="G3 (Bethesda)">
        <title>Improved Reference Genome for Cyclotella cryptica CCMP332, a Model for Cell Wall Morphogenesis, Salinity Adaptation, and Lipid Production in Diatoms (Bacillariophyta).</title>
        <authorList>
            <person name="Roberts W.R."/>
            <person name="Downey K.M."/>
            <person name="Ruck E.C."/>
            <person name="Traller J.C."/>
            <person name="Alverson A.J."/>
        </authorList>
    </citation>
    <scope>NUCLEOTIDE SEQUENCE [LARGE SCALE GENOMIC DNA]</scope>
    <source>
        <strain evidence="2 3">CCMP332</strain>
    </source>
</reference>
<gene>
    <name evidence="2" type="ORF">HJC23_008574</name>
</gene>
<evidence type="ECO:0000313" key="3">
    <source>
        <dbReference type="Proteomes" id="UP001516023"/>
    </source>
</evidence>
<dbReference type="EMBL" id="JABMIG020000064">
    <property type="protein sequence ID" value="KAL3796254.1"/>
    <property type="molecule type" value="Genomic_DNA"/>
</dbReference>
<evidence type="ECO:0008006" key="4">
    <source>
        <dbReference type="Google" id="ProtNLM"/>
    </source>
</evidence>
<feature type="chain" id="PRO_5044893803" description="Right handed beta helix domain-containing protein" evidence="1">
    <location>
        <begin position="22"/>
        <end position="662"/>
    </location>
</feature>
<dbReference type="InterPro" id="IPR011050">
    <property type="entry name" value="Pectin_lyase_fold/virulence"/>
</dbReference>
<sequence length="662" mass="72540">MFFARLLIVTALATQNALVSAAARYGKCQCLYQSHFNHGTYIISKPGEYKLCSNIQFAPGKPNSTASDEEIALAFDPVVVGGTAYEKNEYALGFFAALVIAAPNVTLHLNGYTIQQDPSHALLQRFFAVIELASAPFIPNAGPAQFVSKDLTSATNFRLNGPGTIGLSSHHGIHGNNNRNVIISNVKFQDFEVAAVSLNDVKGLSIVNCQVVRNRHDVPVLGSFSVARQILPYVKALKERKREYSMNLRGKKTTAAQVYTSLIRSIANVYRDVMEQGFVDSVSHPNEFKLFNNPHHVIDGPCYAFLVHGKGPAVGGQGFTMSVNESSISESVDIRNNQIENIRCFTNEVPALVVNNTVQIDARGAVFQLIDTLTNEWIACDKRIHYKGNVITDAQLMVAKAIHNGVLHDSPLLQTNVSSISKDLIKWAEDPESVFKPHFRCNGDIMHHVVKGTIVVRVEDTRGFTIKGNVINSATVLSGPAAATADYFKWFSRNRHSRNQASWTCSSYHNGSSVEDGTEQQLGNLRGISVAAVGSYHLKNNSTDHSCILGNTITGFASKNANCIVGIDMQGVSEGVLVANNDVDLSERVGSNTDDHYISFRVRKFASSGNVVKQNNKFVQDTLYEDIPGRKLRNKKAIPPQNHPHVSFVNEWEYGGCPFGKG</sequence>
<dbReference type="AlphaFoldDB" id="A0ABD3Q6R7"/>
<dbReference type="Proteomes" id="UP001516023">
    <property type="component" value="Unassembled WGS sequence"/>
</dbReference>
<proteinExistence type="predicted"/>
<protein>
    <recommendedName>
        <fullName evidence="4">Right handed beta helix domain-containing protein</fullName>
    </recommendedName>
</protein>
<name>A0ABD3Q6R7_9STRA</name>
<evidence type="ECO:0000256" key="1">
    <source>
        <dbReference type="SAM" id="SignalP"/>
    </source>
</evidence>
<keyword evidence="3" id="KW-1185">Reference proteome</keyword>
<keyword evidence="1" id="KW-0732">Signal</keyword>
<evidence type="ECO:0000313" key="2">
    <source>
        <dbReference type="EMBL" id="KAL3796254.1"/>
    </source>
</evidence>
<comment type="caution">
    <text evidence="2">The sequence shown here is derived from an EMBL/GenBank/DDBJ whole genome shotgun (WGS) entry which is preliminary data.</text>
</comment>
<organism evidence="2 3">
    <name type="scientific">Cyclotella cryptica</name>
    <dbReference type="NCBI Taxonomy" id="29204"/>
    <lineage>
        <taxon>Eukaryota</taxon>
        <taxon>Sar</taxon>
        <taxon>Stramenopiles</taxon>
        <taxon>Ochrophyta</taxon>
        <taxon>Bacillariophyta</taxon>
        <taxon>Coscinodiscophyceae</taxon>
        <taxon>Thalassiosirophycidae</taxon>
        <taxon>Stephanodiscales</taxon>
        <taxon>Stephanodiscaceae</taxon>
        <taxon>Cyclotella</taxon>
    </lineage>
</organism>
<feature type="signal peptide" evidence="1">
    <location>
        <begin position="1"/>
        <end position="21"/>
    </location>
</feature>
<dbReference type="SUPFAM" id="SSF51126">
    <property type="entry name" value="Pectin lyase-like"/>
    <property type="match status" value="1"/>
</dbReference>
<accession>A0ABD3Q6R7</accession>